<feature type="compositionally biased region" description="Polar residues" evidence="1">
    <location>
        <begin position="52"/>
        <end position="70"/>
    </location>
</feature>
<gene>
    <name evidence="3" type="ORF">VKT23_005167</name>
</gene>
<evidence type="ECO:0000313" key="4">
    <source>
        <dbReference type="Proteomes" id="UP001498398"/>
    </source>
</evidence>
<accession>A0ABR1JTA3</accession>
<evidence type="ECO:0000259" key="2">
    <source>
        <dbReference type="Pfam" id="PF06985"/>
    </source>
</evidence>
<evidence type="ECO:0000256" key="1">
    <source>
        <dbReference type="SAM" id="MobiDB-lite"/>
    </source>
</evidence>
<feature type="region of interest" description="Disordered" evidence="1">
    <location>
        <begin position="52"/>
        <end position="74"/>
    </location>
</feature>
<feature type="domain" description="Heterokaryon incompatibility" evidence="2">
    <location>
        <begin position="222"/>
        <end position="312"/>
    </location>
</feature>
<dbReference type="InterPro" id="IPR010730">
    <property type="entry name" value="HET"/>
</dbReference>
<proteinExistence type="predicted"/>
<keyword evidence="4" id="KW-1185">Reference proteome</keyword>
<evidence type="ECO:0000313" key="3">
    <source>
        <dbReference type="EMBL" id="KAK7466445.1"/>
    </source>
</evidence>
<comment type="caution">
    <text evidence="3">The sequence shown here is derived from an EMBL/GenBank/DDBJ whole genome shotgun (WGS) entry which is preliminary data.</text>
</comment>
<feature type="region of interest" description="Disordered" evidence="1">
    <location>
        <begin position="23"/>
        <end position="42"/>
    </location>
</feature>
<dbReference type="Proteomes" id="UP001498398">
    <property type="component" value="Unassembled WGS sequence"/>
</dbReference>
<name>A0ABR1JTA3_9AGAR</name>
<dbReference type="Pfam" id="PF06985">
    <property type="entry name" value="HET"/>
    <property type="match status" value="1"/>
</dbReference>
<dbReference type="PANTHER" id="PTHR10622">
    <property type="entry name" value="HET DOMAIN-CONTAINING PROTEIN"/>
    <property type="match status" value="1"/>
</dbReference>
<protein>
    <recommendedName>
        <fullName evidence="2">Heterokaryon incompatibility domain-containing protein</fullName>
    </recommendedName>
</protein>
<dbReference type="EMBL" id="JBANRG010000005">
    <property type="protein sequence ID" value="KAK7466445.1"/>
    <property type="molecule type" value="Genomic_DNA"/>
</dbReference>
<sequence length="479" mass="54677">MKISSSIKGRYRVKSRFIRPPASGSLEAIDNSESYHDQPSAQIAEQVNSLVENNSAPPDPLNSTSGPSRKSGTRIRRSLIGRVSHRLGSLFDVIKSDELNDQLSILSSYTNDEYSDSSSAISDDGNSNFSEFILFDDDDYEITFPCSTLSDEELWLIFNHDAVLLYDTHRLVIEKNGKMISFAKSSSCSHLMASIDICPRRLIDTHAFRLVEFEENSIIPPYAILSHLWIGGQEVVHSEFIQPRGETFEKLGYWKLRAACQRACQDGICYIWVDTCCIEQGNHEDVAANITSMYAFYQNAAVCYTHLADVTVKSDIFDEIGPLGRRRGSEWFFRGWTLQELLAPRTVIFFNYKWDRIGDKHELRDHIHQKTAIPPALLSGEQSIQDIDVLTRMSWTMWRETTKPQDRAYCLQGLLGVSVVPDYNEEWWTSFNRLGKALFEAQPGLKEKLGIDDSLFDDPDDDSFYALLHRRFWAAFRGK</sequence>
<organism evidence="3 4">
    <name type="scientific">Marasmiellus scandens</name>
    <dbReference type="NCBI Taxonomy" id="2682957"/>
    <lineage>
        <taxon>Eukaryota</taxon>
        <taxon>Fungi</taxon>
        <taxon>Dikarya</taxon>
        <taxon>Basidiomycota</taxon>
        <taxon>Agaricomycotina</taxon>
        <taxon>Agaricomycetes</taxon>
        <taxon>Agaricomycetidae</taxon>
        <taxon>Agaricales</taxon>
        <taxon>Marasmiineae</taxon>
        <taxon>Omphalotaceae</taxon>
        <taxon>Marasmiellus</taxon>
    </lineage>
</organism>
<reference evidence="3 4" key="1">
    <citation type="submission" date="2024-01" db="EMBL/GenBank/DDBJ databases">
        <title>A draft genome for the cacao thread blight pathogen Marasmiellus scandens.</title>
        <authorList>
            <person name="Baruah I.K."/>
            <person name="Leung J."/>
            <person name="Bukari Y."/>
            <person name="Amoako-Attah I."/>
            <person name="Meinhardt L.W."/>
            <person name="Bailey B.A."/>
            <person name="Cohen S.P."/>
        </authorList>
    </citation>
    <scope>NUCLEOTIDE SEQUENCE [LARGE SCALE GENOMIC DNA]</scope>
    <source>
        <strain evidence="3 4">GH-19</strain>
    </source>
</reference>
<dbReference type="PANTHER" id="PTHR10622:SF10">
    <property type="entry name" value="HET DOMAIN-CONTAINING PROTEIN"/>
    <property type="match status" value="1"/>
</dbReference>